<dbReference type="Proteomes" id="UP001291623">
    <property type="component" value="Unassembled WGS sequence"/>
</dbReference>
<gene>
    <name evidence="1" type="ORF">RND71_016151</name>
</gene>
<keyword evidence="2" id="KW-1185">Reference proteome</keyword>
<sequence length="236" mass="26451">MANGSTKKVYAGDRTRDLAVPRSTATPTWLPLQEYLDLSLMPEVLKTTTIVKNKPYECVISIHVKCVLCDATVASLLPSDYGSNTTLNISPRHGVYGFIDGGYPCPEPTLTMDNGTSVVNPAFNNGSNLTLLFCHEYKPQFSRDSSEVNVHNTCDLKNKANNLITVLDRPRSQHEVPWILQIKFKKRQALHMRSRVLRSVQTADTFEGLKKFFVIPSQVFLYHDTTVASKDFNNPS</sequence>
<evidence type="ECO:0000313" key="2">
    <source>
        <dbReference type="Proteomes" id="UP001291623"/>
    </source>
</evidence>
<organism evidence="1 2">
    <name type="scientific">Anisodus tanguticus</name>
    <dbReference type="NCBI Taxonomy" id="243964"/>
    <lineage>
        <taxon>Eukaryota</taxon>
        <taxon>Viridiplantae</taxon>
        <taxon>Streptophyta</taxon>
        <taxon>Embryophyta</taxon>
        <taxon>Tracheophyta</taxon>
        <taxon>Spermatophyta</taxon>
        <taxon>Magnoliopsida</taxon>
        <taxon>eudicotyledons</taxon>
        <taxon>Gunneridae</taxon>
        <taxon>Pentapetalae</taxon>
        <taxon>asterids</taxon>
        <taxon>lamiids</taxon>
        <taxon>Solanales</taxon>
        <taxon>Solanaceae</taxon>
        <taxon>Solanoideae</taxon>
        <taxon>Hyoscyameae</taxon>
        <taxon>Anisodus</taxon>
    </lineage>
</organism>
<reference evidence="1" key="1">
    <citation type="submission" date="2023-12" db="EMBL/GenBank/DDBJ databases">
        <title>Genome assembly of Anisodus tanguticus.</title>
        <authorList>
            <person name="Wang Y.-J."/>
        </authorList>
    </citation>
    <scope>NUCLEOTIDE SEQUENCE</scope>
    <source>
        <strain evidence="1">KB-2021</strain>
        <tissue evidence="1">Leaf</tissue>
    </source>
</reference>
<dbReference type="AlphaFoldDB" id="A0AAE1VCF7"/>
<evidence type="ECO:0000313" key="1">
    <source>
        <dbReference type="EMBL" id="KAK4364793.1"/>
    </source>
</evidence>
<accession>A0AAE1VCF7</accession>
<name>A0AAE1VCF7_9SOLA</name>
<proteinExistence type="predicted"/>
<dbReference type="EMBL" id="JAVYJV010000008">
    <property type="protein sequence ID" value="KAK4364793.1"/>
    <property type="molecule type" value="Genomic_DNA"/>
</dbReference>
<comment type="caution">
    <text evidence="1">The sequence shown here is derived from an EMBL/GenBank/DDBJ whole genome shotgun (WGS) entry which is preliminary data.</text>
</comment>
<protein>
    <submittedName>
        <fullName evidence="1">Uncharacterized protein</fullName>
    </submittedName>
</protein>